<evidence type="ECO:0000313" key="2">
    <source>
        <dbReference type="EMBL" id="KZT19788.1"/>
    </source>
</evidence>
<accession>A0A165NKW2</accession>
<dbReference type="AlphaFoldDB" id="A0A165NKW2"/>
<gene>
    <name evidence="2" type="ORF">NEOLEDRAFT_1141540</name>
</gene>
<dbReference type="InParanoid" id="A0A165NKW2"/>
<evidence type="ECO:0000256" key="1">
    <source>
        <dbReference type="SAM" id="MobiDB-lite"/>
    </source>
</evidence>
<dbReference type="Proteomes" id="UP000076761">
    <property type="component" value="Unassembled WGS sequence"/>
</dbReference>
<feature type="region of interest" description="Disordered" evidence="1">
    <location>
        <begin position="112"/>
        <end position="132"/>
    </location>
</feature>
<feature type="compositionally biased region" description="Low complexity" evidence="1">
    <location>
        <begin position="114"/>
        <end position="123"/>
    </location>
</feature>
<reference evidence="2 3" key="1">
    <citation type="journal article" date="2016" name="Mol. Biol. Evol.">
        <title>Comparative Genomics of Early-Diverging Mushroom-Forming Fungi Provides Insights into the Origins of Lignocellulose Decay Capabilities.</title>
        <authorList>
            <person name="Nagy L.G."/>
            <person name="Riley R."/>
            <person name="Tritt A."/>
            <person name="Adam C."/>
            <person name="Daum C."/>
            <person name="Floudas D."/>
            <person name="Sun H."/>
            <person name="Yadav J.S."/>
            <person name="Pangilinan J."/>
            <person name="Larsson K.H."/>
            <person name="Matsuura K."/>
            <person name="Barry K."/>
            <person name="Labutti K."/>
            <person name="Kuo R."/>
            <person name="Ohm R.A."/>
            <person name="Bhattacharya S.S."/>
            <person name="Shirouzu T."/>
            <person name="Yoshinaga Y."/>
            <person name="Martin F.M."/>
            <person name="Grigoriev I.V."/>
            <person name="Hibbett D.S."/>
        </authorList>
    </citation>
    <scope>NUCLEOTIDE SEQUENCE [LARGE SCALE GENOMIC DNA]</scope>
    <source>
        <strain evidence="2 3">HHB14362 ss-1</strain>
    </source>
</reference>
<keyword evidence="3" id="KW-1185">Reference proteome</keyword>
<proteinExistence type="predicted"/>
<evidence type="ECO:0000313" key="3">
    <source>
        <dbReference type="Proteomes" id="UP000076761"/>
    </source>
</evidence>
<dbReference type="EMBL" id="KV425633">
    <property type="protein sequence ID" value="KZT19788.1"/>
    <property type="molecule type" value="Genomic_DNA"/>
</dbReference>
<organism evidence="2 3">
    <name type="scientific">Neolentinus lepideus HHB14362 ss-1</name>
    <dbReference type="NCBI Taxonomy" id="1314782"/>
    <lineage>
        <taxon>Eukaryota</taxon>
        <taxon>Fungi</taxon>
        <taxon>Dikarya</taxon>
        <taxon>Basidiomycota</taxon>
        <taxon>Agaricomycotina</taxon>
        <taxon>Agaricomycetes</taxon>
        <taxon>Gloeophyllales</taxon>
        <taxon>Gloeophyllaceae</taxon>
        <taxon>Neolentinus</taxon>
    </lineage>
</organism>
<name>A0A165NKW2_9AGAM</name>
<protein>
    <submittedName>
        <fullName evidence="2">Uncharacterized protein</fullName>
    </submittedName>
</protein>
<sequence>MYVFTRVAVSIISRHISIVSSRLTNVCHQRTQRIFITADVPRFACVQLISGVIDRAPFGAGHIRIEKLQPINDLVNEMIQVLRLFDSRLVDSLLLNAALVHSNPPPYPSPPLVFSPLSASQSPSPSPLPPSAPQPITILLPRTIPPLLRLDKPLMTGQMQGNSQLAVFGGSSSGGGVWHCVHEVNGFSLRWGVQGGCWREGVERLSPVLDDVGFLFTALAFSSHLSVFILLVTSEHFILHGVGVFWAEWVRIGVL</sequence>